<dbReference type="SUPFAM" id="SSF52777">
    <property type="entry name" value="CoA-dependent acyltransferases"/>
    <property type="match status" value="1"/>
</dbReference>
<organism evidence="1 2">
    <name type="scientific">Pseudoalteromonas xiamenensis</name>
    <dbReference type="NCBI Taxonomy" id="882626"/>
    <lineage>
        <taxon>Bacteria</taxon>
        <taxon>Pseudomonadati</taxon>
        <taxon>Pseudomonadota</taxon>
        <taxon>Gammaproteobacteria</taxon>
        <taxon>Alteromonadales</taxon>
        <taxon>Pseudoalteromonadaceae</taxon>
        <taxon>Pseudoalteromonas</taxon>
    </lineage>
</organism>
<dbReference type="EMBL" id="CP072133">
    <property type="protein sequence ID" value="QTH71936.1"/>
    <property type="molecule type" value="Genomic_DNA"/>
</dbReference>
<dbReference type="InterPro" id="IPR001707">
    <property type="entry name" value="Cmp_AcTrfase"/>
</dbReference>
<evidence type="ECO:0008006" key="3">
    <source>
        <dbReference type="Google" id="ProtNLM"/>
    </source>
</evidence>
<dbReference type="Gene3D" id="3.30.559.10">
    <property type="entry name" value="Chloramphenicol acetyltransferase-like domain"/>
    <property type="match status" value="1"/>
</dbReference>
<dbReference type="Proteomes" id="UP000664904">
    <property type="component" value="Chromosome"/>
</dbReference>
<gene>
    <name evidence="1" type="ORF">J5O05_03170</name>
</gene>
<accession>A0A975HLC0</accession>
<name>A0A975HLC0_9GAMM</name>
<dbReference type="KEGG" id="pxi:J5O05_03170"/>
<reference evidence="1" key="1">
    <citation type="submission" date="2021-03" db="EMBL/GenBank/DDBJ databases">
        <title>Complete Genome of Pseudoalteromonas xiamenensis STKMTI.2, a new potential marine bacterium producing anti-Vibrio compounds.</title>
        <authorList>
            <person name="Handayani D.P."/>
            <person name="Isnansetyo A."/>
            <person name="Istiqomah I."/>
            <person name="Jumina J."/>
        </authorList>
    </citation>
    <scope>NUCLEOTIDE SEQUENCE</scope>
    <source>
        <strain evidence="1">STKMTI.2</strain>
    </source>
</reference>
<protein>
    <recommendedName>
        <fullName evidence="3">Chloramphenicol acetyltransferase</fullName>
    </recommendedName>
</protein>
<proteinExistence type="predicted"/>
<dbReference type="AlphaFoldDB" id="A0A975HLC0"/>
<dbReference type="SMART" id="SM01059">
    <property type="entry name" value="CAT"/>
    <property type="match status" value="1"/>
</dbReference>
<dbReference type="GO" id="GO:0008811">
    <property type="term" value="F:chloramphenicol O-acetyltransferase activity"/>
    <property type="evidence" value="ECO:0007669"/>
    <property type="project" value="InterPro"/>
</dbReference>
<evidence type="ECO:0000313" key="2">
    <source>
        <dbReference type="Proteomes" id="UP000664904"/>
    </source>
</evidence>
<dbReference type="PANTHER" id="PTHR38474:SF1">
    <property type="entry name" value="SLR0299 PROTEIN"/>
    <property type="match status" value="1"/>
</dbReference>
<sequence length="151" mass="17228">MSSMRMRIKDNKPVICETVEQSIVTLADDETFRFVTLSTEMTLEDFDKMLKIQKSVVHNEALFSERVRTNEKRLDVSHVSILPWLNFSAFSHATNFGKSTGIPKCVFGRYNAETGLTPLSIDVHHALMDGLHVANFVDKLQKKLDEIRVND</sequence>
<dbReference type="PANTHER" id="PTHR38474">
    <property type="entry name" value="SLR0299 PROTEIN"/>
    <property type="match status" value="1"/>
</dbReference>
<keyword evidence="2" id="KW-1185">Reference proteome</keyword>
<evidence type="ECO:0000313" key="1">
    <source>
        <dbReference type="EMBL" id="QTH71936.1"/>
    </source>
</evidence>
<dbReference type="InterPro" id="IPR023213">
    <property type="entry name" value="CAT-like_dom_sf"/>
</dbReference>
<dbReference type="Pfam" id="PF00302">
    <property type="entry name" value="CAT"/>
    <property type="match status" value="1"/>
</dbReference>